<organism evidence="2 4">
    <name type="scientific">Nitrosomonas ureae</name>
    <dbReference type="NCBI Taxonomy" id="44577"/>
    <lineage>
        <taxon>Bacteria</taxon>
        <taxon>Pseudomonadati</taxon>
        <taxon>Pseudomonadota</taxon>
        <taxon>Betaproteobacteria</taxon>
        <taxon>Nitrosomonadales</taxon>
        <taxon>Nitrosomonadaceae</taxon>
        <taxon>Nitrosomonas</taxon>
    </lineage>
</organism>
<name>A0A0S3AHD9_9PROT</name>
<dbReference type="KEGG" id="nur:ATY38_03925"/>
<dbReference type="EMBL" id="OCMU01000001">
    <property type="protein sequence ID" value="SOD17664.1"/>
    <property type="molecule type" value="Genomic_DNA"/>
</dbReference>
<dbReference type="Pfam" id="PF13472">
    <property type="entry name" value="Lipase_GDSL_2"/>
    <property type="match status" value="1"/>
</dbReference>
<dbReference type="AlphaFoldDB" id="A0A0S3AHD9"/>
<gene>
    <name evidence="2" type="ORF">SAMN05216406_11841</name>
    <name evidence="3" type="ORF">SAMN06297164_1282</name>
</gene>
<protein>
    <submittedName>
        <fullName evidence="2">Lysophospholipase L1</fullName>
    </submittedName>
</protein>
<sequence>MHYQNLLCIGDSQTFGARTYGCYPLYLAQMLTQQTPYQWRTINRSVNGYTARDLWFLLSNEIEFISDTYQICVLIGTNDVGNETPLELFEEYYRQIVRAFLIKKYKAIFCGEIPPIFPDGHIFFRKETVERRNQYNDAIRKISTENKRIHYTPINGLNRDCYVDSVHFNELGNQVVAEAFAKAILER</sequence>
<evidence type="ECO:0000259" key="1">
    <source>
        <dbReference type="Pfam" id="PF13472"/>
    </source>
</evidence>
<dbReference type="EMBL" id="FNLN01000018">
    <property type="protein sequence ID" value="SDU03201.1"/>
    <property type="molecule type" value="Genomic_DNA"/>
</dbReference>
<dbReference type="InterPro" id="IPR036514">
    <property type="entry name" value="SGNH_hydro_sf"/>
</dbReference>
<dbReference type="InterPro" id="IPR051532">
    <property type="entry name" value="Ester_Hydrolysis_Enzymes"/>
</dbReference>
<dbReference type="Gene3D" id="3.40.50.1110">
    <property type="entry name" value="SGNH hydrolase"/>
    <property type="match status" value="1"/>
</dbReference>
<evidence type="ECO:0000313" key="2">
    <source>
        <dbReference type="EMBL" id="SDU03201.1"/>
    </source>
</evidence>
<reference evidence="2" key="1">
    <citation type="submission" date="2016-10" db="EMBL/GenBank/DDBJ databases">
        <authorList>
            <person name="de Groot N.N."/>
        </authorList>
    </citation>
    <scope>NUCLEOTIDE SEQUENCE [LARGE SCALE GENOMIC DNA]</scope>
    <source>
        <strain evidence="2">Nm10</strain>
    </source>
</reference>
<dbReference type="PANTHER" id="PTHR30383:SF5">
    <property type="entry name" value="SGNH HYDROLASE-TYPE ESTERASE DOMAIN-CONTAINING PROTEIN"/>
    <property type="match status" value="1"/>
</dbReference>
<evidence type="ECO:0000313" key="5">
    <source>
        <dbReference type="Proteomes" id="UP000219335"/>
    </source>
</evidence>
<feature type="domain" description="SGNH hydrolase-type esterase" evidence="1">
    <location>
        <begin position="8"/>
        <end position="175"/>
    </location>
</feature>
<evidence type="ECO:0000313" key="3">
    <source>
        <dbReference type="EMBL" id="SOD17664.1"/>
    </source>
</evidence>
<dbReference type="Proteomes" id="UP000182882">
    <property type="component" value="Unassembled WGS sequence"/>
</dbReference>
<dbReference type="PANTHER" id="PTHR30383">
    <property type="entry name" value="THIOESTERASE 1/PROTEASE 1/LYSOPHOSPHOLIPASE L1"/>
    <property type="match status" value="1"/>
</dbReference>
<evidence type="ECO:0000313" key="4">
    <source>
        <dbReference type="Proteomes" id="UP000182882"/>
    </source>
</evidence>
<reference evidence="4" key="2">
    <citation type="submission" date="2016-10" db="EMBL/GenBank/DDBJ databases">
        <authorList>
            <person name="Varghese N."/>
            <person name="Submissions S."/>
        </authorList>
    </citation>
    <scope>NUCLEOTIDE SEQUENCE [LARGE SCALE GENOMIC DNA]</scope>
    <source>
        <strain evidence="4">Nm10</strain>
    </source>
</reference>
<dbReference type="GO" id="GO:0004622">
    <property type="term" value="F:phosphatidylcholine lysophospholipase activity"/>
    <property type="evidence" value="ECO:0007669"/>
    <property type="project" value="TreeGrafter"/>
</dbReference>
<proteinExistence type="predicted"/>
<dbReference type="Proteomes" id="UP000219335">
    <property type="component" value="Unassembled WGS sequence"/>
</dbReference>
<dbReference type="SUPFAM" id="SSF52266">
    <property type="entry name" value="SGNH hydrolase"/>
    <property type="match status" value="1"/>
</dbReference>
<keyword evidence="4" id="KW-1185">Reference proteome</keyword>
<accession>A0A0S3AHD9</accession>
<dbReference type="CDD" id="cd00229">
    <property type="entry name" value="SGNH_hydrolase"/>
    <property type="match status" value="1"/>
</dbReference>
<dbReference type="RefSeq" id="WP_062558155.1">
    <property type="nucleotide sequence ID" value="NZ_CP013341.1"/>
</dbReference>
<reference evidence="3 5" key="3">
    <citation type="submission" date="2017-09" db="EMBL/GenBank/DDBJ databases">
        <authorList>
            <person name="Ehlers B."/>
            <person name="Leendertz F.H."/>
        </authorList>
    </citation>
    <scope>NUCLEOTIDE SEQUENCE [LARGE SCALE GENOMIC DNA]</scope>
    <source>
        <strain evidence="3 5">Nm42</strain>
    </source>
</reference>
<dbReference type="InterPro" id="IPR013830">
    <property type="entry name" value="SGNH_hydro"/>
</dbReference>